<dbReference type="Proteomes" id="UP001064048">
    <property type="component" value="Chromosome 14"/>
</dbReference>
<reference evidence="1 2" key="1">
    <citation type="journal article" date="2022" name="Genome Biol. Evol.">
        <title>The Spruce Budworm Genome: Reconstructing the Evolutionary History of Antifreeze Proteins.</title>
        <authorList>
            <person name="Beliveau C."/>
            <person name="Gagne P."/>
            <person name="Picq S."/>
            <person name="Vernygora O."/>
            <person name="Keeling C.I."/>
            <person name="Pinkney K."/>
            <person name="Doucet D."/>
            <person name="Wen F."/>
            <person name="Johnston J.S."/>
            <person name="Maaroufi H."/>
            <person name="Boyle B."/>
            <person name="Laroche J."/>
            <person name="Dewar K."/>
            <person name="Juretic N."/>
            <person name="Blackburn G."/>
            <person name="Nisole A."/>
            <person name="Brunet B."/>
            <person name="Brandao M."/>
            <person name="Lumley L."/>
            <person name="Duan J."/>
            <person name="Quan G."/>
            <person name="Lucarotti C.J."/>
            <person name="Roe A.D."/>
            <person name="Sperling F.A.H."/>
            <person name="Levesque R.C."/>
            <person name="Cusson M."/>
        </authorList>
    </citation>
    <scope>NUCLEOTIDE SEQUENCE [LARGE SCALE GENOMIC DNA]</scope>
    <source>
        <strain evidence="1">Glfc:IPQL:Cfum</strain>
    </source>
</reference>
<keyword evidence="2" id="KW-1185">Reference proteome</keyword>
<name>A0ACC0J8W2_CHOFU</name>
<sequence length="400" mass="45422">MALLVEEPGAEQKPVHLDAVLGKLGAFGKHQVFTLCMIALVYATGTMYNVNYVFAVEEVHYRTNNKRNRNVEACFGLACEEWKRALVGTAHIFGNMLGLLVQGQISDRYGRKTAAVFAGTLGGVLGLAKSCASEYWTYVVLETLEAAVGDALSPMFMLSIEIVEKEKAILYQMILLNVATCGLIILPFISWALPYWRHFLRFIYAPALILLTYSFFLDESIRWLFSKGKKDRGIQIIEKIAKRNDVAIDRQILNKLDYVEEDDSSNLNDWKLLLKTFKSRIMMQRFLVCMVWWFTITLINYGMMISSVSFGGNKYVNFALLMLMDIPANVFYWLALSKYRRKMPLLTSFLMLATFSYNIVYMYTSELFPTYTRNSLVALCSSVGRVGALLAPQAPLLVNI</sequence>
<evidence type="ECO:0000313" key="2">
    <source>
        <dbReference type="Proteomes" id="UP001064048"/>
    </source>
</evidence>
<proteinExistence type="predicted"/>
<organism evidence="1 2">
    <name type="scientific">Choristoneura fumiferana</name>
    <name type="common">Spruce budworm moth</name>
    <name type="synonym">Archips fumiferana</name>
    <dbReference type="NCBI Taxonomy" id="7141"/>
    <lineage>
        <taxon>Eukaryota</taxon>
        <taxon>Metazoa</taxon>
        <taxon>Ecdysozoa</taxon>
        <taxon>Arthropoda</taxon>
        <taxon>Hexapoda</taxon>
        <taxon>Insecta</taxon>
        <taxon>Pterygota</taxon>
        <taxon>Neoptera</taxon>
        <taxon>Endopterygota</taxon>
        <taxon>Lepidoptera</taxon>
        <taxon>Glossata</taxon>
        <taxon>Ditrysia</taxon>
        <taxon>Tortricoidea</taxon>
        <taxon>Tortricidae</taxon>
        <taxon>Tortricinae</taxon>
        <taxon>Choristoneura</taxon>
    </lineage>
</organism>
<evidence type="ECO:0000313" key="1">
    <source>
        <dbReference type="EMBL" id="KAI8420557.1"/>
    </source>
</evidence>
<dbReference type="EMBL" id="CM046114">
    <property type="protein sequence ID" value="KAI8420557.1"/>
    <property type="molecule type" value="Genomic_DNA"/>
</dbReference>
<protein>
    <submittedName>
        <fullName evidence="1">Uncharacterized protein</fullName>
    </submittedName>
</protein>
<comment type="caution">
    <text evidence="1">The sequence shown here is derived from an EMBL/GenBank/DDBJ whole genome shotgun (WGS) entry which is preliminary data.</text>
</comment>
<accession>A0ACC0J8W2</accession>
<gene>
    <name evidence="1" type="ORF">MSG28_009016</name>
</gene>